<proteinExistence type="predicted"/>
<feature type="domain" description="HNH nuclease" evidence="2">
    <location>
        <begin position="9"/>
        <end position="62"/>
    </location>
</feature>
<dbReference type="RefSeq" id="WP_008037246.1">
    <property type="nucleotide sequence ID" value="NZ_JH725147.1"/>
</dbReference>
<keyword evidence="4" id="KW-1185">Reference proteome</keyword>
<dbReference type="Gene3D" id="1.10.30.50">
    <property type="match status" value="1"/>
</dbReference>
<dbReference type="InterPro" id="IPR002711">
    <property type="entry name" value="HNH"/>
</dbReference>
<protein>
    <recommendedName>
        <fullName evidence="2">HNH nuclease domain-containing protein</fullName>
    </recommendedName>
</protein>
<dbReference type="AlphaFoldDB" id="J0QZP7"/>
<dbReference type="Proteomes" id="UP000008952">
    <property type="component" value="Unassembled WGS sequence"/>
</dbReference>
<dbReference type="InterPro" id="IPR003615">
    <property type="entry name" value="HNH_nuc"/>
</dbReference>
<evidence type="ECO:0000313" key="3">
    <source>
        <dbReference type="EMBL" id="EJF91641.1"/>
    </source>
</evidence>
<evidence type="ECO:0000259" key="2">
    <source>
        <dbReference type="SMART" id="SM00507"/>
    </source>
</evidence>
<dbReference type="GO" id="GO:0003676">
    <property type="term" value="F:nucleic acid binding"/>
    <property type="evidence" value="ECO:0007669"/>
    <property type="project" value="InterPro"/>
</dbReference>
<comment type="caution">
    <text evidence="3">The sequence shown here is derived from an EMBL/GenBank/DDBJ whole genome shotgun (WGS) entry which is preliminary data.</text>
</comment>
<dbReference type="GO" id="GO:0008270">
    <property type="term" value="F:zinc ion binding"/>
    <property type="evidence" value="ECO:0007669"/>
    <property type="project" value="InterPro"/>
</dbReference>
<dbReference type="OrthoDB" id="7864830at2"/>
<name>J0QZP7_9HYPH</name>
<dbReference type="HOGENOM" id="CLU_165295_0_0_5"/>
<dbReference type="CDD" id="cd00085">
    <property type="entry name" value="HNHc"/>
    <property type="match status" value="1"/>
</dbReference>
<accession>J0QZP7</accession>
<dbReference type="GO" id="GO:0004519">
    <property type="term" value="F:endonuclease activity"/>
    <property type="evidence" value="ECO:0007669"/>
    <property type="project" value="InterPro"/>
</dbReference>
<organism evidence="3 4">
    <name type="scientific">Bartonella tamiae Th239</name>
    <dbReference type="NCBI Taxonomy" id="1094558"/>
    <lineage>
        <taxon>Bacteria</taxon>
        <taxon>Pseudomonadati</taxon>
        <taxon>Pseudomonadota</taxon>
        <taxon>Alphaproteobacteria</taxon>
        <taxon>Hyphomicrobiales</taxon>
        <taxon>Bartonellaceae</taxon>
        <taxon>Bartonella</taxon>
    </lineage>
</organism>
<feature type="region of interest" description="Disordered" evidence="1">
    <location>
        <begin position="76"/>
        <end position="121"/>
    </location>
</feature>
<dbReference type="SMART" id="SM00507">
    <property type="entry name" value="HNHc"/>
    <property type="match status" value="1"/>
</dbReference>
<dbReference type="Pfam" id="PF01844">
    <property type="entry name" value="HNH"/>
    <property type="match status" value="1"/>
</dbReference>
<dbReference type="PATRIC" id="fig|1094558.3.peg.20"/>
<dbReference type="EMBL" id="AIMB01000001">
    <property type="protein sequence ID" value="EJF91641.1"/>
    <property type="molecule type" value="Genomic_DNA"/>
</dbReference>
<sequence length="121" mass="13483">MVRKEFSRKLKNAIRDRANGKCEKCKAVLKQGEGEVDHILPAAYGGEPTMANGQFLCHVCHNEKTKKDVLSIRKADRAKDKATGTLTSKTPMPKRPKEPKRLTKTLPPRRGGIAAQYVRGE</sequence>
<gene>
    <name evidence="3" type="ORF">ME5_00020</name>
</gene>
<reference evidence="3 4" key="1">
    <citation type="submission" date="2012-03" db="EMBL/GenBank/DDBJ databases">
        <title>The Genome Sequence of Bartonella tamiae Th239.</title>
        <authorList>
            <consortium name="The Broad Institute Genome Sequencing Platform"/>
            <consortium name="The Broad Institute Genome Sequencing Center for Infectious Disease"/>
            <person name="Feldgarden M."/>
            <person name="Kirby J."/>
            <person name="Kosoy M."/>
            <person name="Birtles R."/>
            <person name="Probert W.S."/>
            <person name="Chiaraviglio L."/>
            <person name="Young S.K."/>
            <person name="Zeng Q."/>
            <person name="Gargeya S."/>
            <person name="Fitzgerald M."/>
            <person name="Haas B."/>
            <person name="Abouelleil A."/>
            <person name="Alvarado L."/>
            <person name="Arachchi H.M."/>
            <person name="Berlin A."/>
            <person name="Chapman S.B."/>
            <person name="Gearin G."/>
            <person name="Goldberg J."/>
            <person name="Griggs A."/>
            <person name="Gujja S."/>
            <person name="Hansen M."/>
            <person name="Heiman D."/>
            <person name="Howarth C."/>
            <person name="Larimer J."/>
            <person name="Lui A."/>
            <person name="MacDonald P.J.P."/>
            <person name="McCowen C."/>
            <person name="Montmayeur A."/>
            <person name="Murphy C."/>
            <person name="Neiman D."/>
            <person name="Pearson M."/>
            <person name="Priest M."/>
            <person name="Roberts A."/>
            <person name="Saif S."/>
            <person name="Shea T."/>
            <person name="Sisk P."/>
            <person name="Stolte C."/>
            <person name="Sykes S."/>
            <person name="Wortman J."/>
            <person name="Nusbaum C."/>
            <person name="Birren B."/>
        </authorList>
    </citation>
    <scope>NUCLEOTIDE SEQUENCE [LARGE SCALE GENOMIC DNA]</scope>
    <source>
        <strain evidence="3 4">Th239</strain>
    </source>
</reference>
<dbReference type="eggNOG" id="COG1403">
    <property type="taxonomic scope" value="Bacteria"/>
</dbReference>
<evidence type="ECO:0000256" key="1">
    <source>
        <dbReference type="SAM" id="MobiDB-lite"/>
    </source>
</evidence>
<dbReference type="STRING" id="1094558.ME5_00020"/>
<evidence type="ECO:0000313" key="4">
    <source>
        <dbReference type="Proteomes" id="UP000008952"/>
    </source>
</evidence>